<evidence type="ECO:0000256" key="1">
    <source>
        <dbReference type="ARBA" id="ARBA00004496"/>
    </source>
</evidence>
<proteinExistence type="predicted"/>
<evidence type="ECO:0000256" key="4">
    <source>
        <dbReference type="ARBA" id="ARBA00022860"/>
    </source>
</evidence>
<dbReference type="SUPFAM" id="SSF52540">
    <property type="entry name" value="P-loop containing nucleoside triphosphate hydrolases"/>
    <property type="match status" value="4"/>
</dbReference>
<comment type="subcellular location">
    <subcellularLocation>
        <location evidence="1">Cytoplasm</location>
    </subcellularLocation>
</comment>
<gene>
    <name evidence="8" type="ORF">BC938DRAFT_482940</name>
</gene>
<dbReference type="Proteomes" id="UP000274822">
    <property type="component" value="Unassembled WGS sequence"/>
</dbReference>
<feature type="domain" description="Calponin-homology (CH)" evidence="7">
    <location>
        <begin position="372"/>
        <end position="485"/>
    </location>
</feature>
<dbReference type="GO" id="GO:0000922">
    <property type="term" value="C:spindle pole"/>
    <property type="evidence" value="ECO:0007669"/>
    <property type="project" value="TreeGrafter"/>
</dbReference>
<dbReference type="Gene3D" id="1.25.10.10">
    <property type="entry name" value="Leucine-rich Repeat Variant"/>
    <property type="match status" value="1"/>
</dbReference>
<feature type="domain" description="Calponin-homology (CH)" evidence="7">
    <location>
        <begin position="525"/>
        <end position="669"/>
    </location>
</feature>
<keyword evidence="9" id="KW-1185">Reference proteome</keyword>
<dbReference type="GO" id="GO:0007051">
    <property type="term" value="P:spindle organization"/>
    <property type="evidence" value="ECO:0007669"/>
    <property type="project" value="TreeGrafter"/>
</dbReference>
<dbReference type="SUPFAM" id="SSF47576">
    <property type="entry name" value="Calponin-homology domain, CH-domain"/>
    <property type="match status" value="1"/>
</dbReference>
<dbReference type="Gene3D" id="1.20.5.190">
    <property type="match status" value="10"/>
</dbReference>
<dbReference type="GO" id="GO:0051295">
    <property type="term" value="P:establishment of meiotic spindle localization"/>
    <property type="evidence" value="ECO:0007669"/>
    <property type="project" value="TreeGrafter"/>
</dbReference>
<evidence type="ECO:0000256" key="5">
    <source>
        <dbReference type="SAM" id="Coils"/>
    </source>
</evidence>
<dbReference type="Pfam" id="PF00307">
    <property type="entry name" value="CH"/>
    <property type="match status" value="2"/>
</dbReference>
<dbReference type="SMART" id="SM00033">
    <property type="entry name" value="CH"/>
    <property type="match status" value="2"/>
</dbReference>
<keyword evidence="4" id="KW-0112">Calmodulin-binding</keyword>
<comment type="caution">
    <text evidence="8">The sequence shown here is derived from an EMBL/GenBank/DDBJ whole genome shotgun (WGS) entry which is preliminary data.</text>
</comment>
<dbReference type="Pfam" id="PF00612">
    <property type="entry name" value="IQ"/>
    <property type="match status" value="15"/>
</dbReference>
<dbReference type="InterPro" id="IPR051185">
    <property type="entry name" value="ASPM"/>
</dbReference>
<dbReference type="InterPro" id="IPR027417">
    <property type="entry name" value="P-loop_NTPase"/>
</dbReference>
<reference evidence="8 9" key="1">
    <citation type="journal article" date="2018" name="New Phytol.">
        <title>Phylogenomics of Endogonaceae and evolution of mycorrhizas within Mucoromycota.</title>
        <authorList>
            <person name="Chang Y."/>
            <person name="Desiro A."/>
            <person name="Na H."/>
            <person name="Sandor L."/>
            <person name="Lipzen A."/>
            <person name="Clum A."/>
            <person name="Barry K."/>
            <person name="Grigoriev I.V."/>
            <person name="Martin F.M."/>
            <person name="Stajich J.E."/>
            <person name="Smith M.E."/>
            <person name="Bonito G."/>
            <person name="Spatafora J.W."/>
        </authorList>
    </citation>
    <scope>NUCLEOTIDE SEQUENCE [LARGE SCALE GENOMIC DNA]</scope>
    <source>
        <strain evidence="8 9">AD002</strain>
    </source>
</reference>
<accession>A0A433QW84</accession>
<keyword evidence="5" id="KW-0175">Coiled coil</keyword>
<name>A0A433QW84_9FUNG</name>
<dbReference type="SMART" id="SM00015">
    <property type="entry name" value="IQ"/>
    <property type="match status" value="28"/>
</dbReference>
<dbReference type="GO" id="GO:0005516">
    <property type="term" value="F:calmodulin binding"/>
    <property type="evidence" value="ECO:0007669"/>
    <property type="project" value="UniProtKB-KW"/>
</dbReference>
<feature type="region of interest" description="Disordered" evidence="6">
    <location>
        <begin position="57"/>
        <end position="77"/>
    </location>
</feature>
<dbReference type="InterPro" id="IPR036872">
    <property type="entry name" value="CH_dom_sf"/>
</dbReference>
<evidence type="ECO:0000313" key="8">
    <source>
        <dbReference type="EMBL" id="RUS33995.1"/>
    </source>
</evidence>
<evidence type="ECO:0000256" key="3">
    <source>
        <dbReference type="ARBA" id="ARBA00022737"/>
    </source>
</evidence>
<dbReference type="InterPro" id="IPR000048">
    <property type="entry name" value="IQ_motif_EF-hand-BS"/>
</dbReference>
<dbReference type="InterPro" id="IPR016024">
    <property type="entry name" value="ARM-type_fold"/>
</dbReference>
<organism evidence="8 9">
    <name type="scientific">Jimgerdemannia flammicorona</name>
    <dbReference type="NCBI Taxonomy" id="994334"/>
    <lineage>
        <taxon>Eukaryota</taxon>
        <taxon>Fungi</taxon>
        <taxon>Fungi incertae sedis</taxon>
        <taxon>Mucoromycota</taxon>
        <taxon>Mucoromycotina</taxon>
        <taxon>Endogonomycetes</taxon>
        <taxon>Endogonales</taxon>
        <taxon>Endogonaceae</taxon>
        <taxon>Jimgerdemannia</taxon>
    </lineage>
</organism>
<dbReference type="Gene3D" id="1.10.418.10">
    <property type="entry name" value="Calponin-like domain"/>
    <property type="match status" value="2"/>
</dbReference>
<dbReference type="CDD" id="cd21223">
    <property type="entry name" value="CH_ASPM_rpt1"/>
    <property type="match status" value="1"/>
</dbReference>
<evidence type="ECO:0000259" key="7">
    <source>
        <dbReference type="PROSITE" id="PS50021"/>
    </source>
</evidence>
<keyword evidence="3" id="KW-0677">Repeat</keyword>
<keyword evidence="2" id="KW-0963">Cytoplasm</keyword>
<evidence type="ECO:0000313" key="9">
    <source>
        <dbReference type="Proteomes" id="UP000274822"/>
    </source>
</evidence>
<protein>
    <recommendedName>
        <fullName evidence="7">Calponin-homology (CH) domain-containing protein</fullName>
    </recommendedName>
</protein>
<evidence type="ECO:0000256" key="6">
    <source>
        <dbReference type="SAM" id="MobiDB-lite"/>
    </source>
</evidence>
<dbReference type="PROSITE" id="PS50021">
    <property type="entry name" value="CH"/>
    <property type="match status" value="2"/>
</dbReference>
<feature type="coiled-coil region" evidence="5">
    <location>
        <begin position="1906"/>
        <end position="1933"/>
    </location>
</feature>
<sequence>MDSKENDSALLRDLKVINDLPDPPRTTRPKRAITQSRRTLSELPSVLQAAANSRVTRNSDFGAPARPNLPFSRAPVSRGKLALKRPLPAETDELDFDLELAPAPAPAPAPHRLKTSHRPLQYISRNDMYDNAWIDKQENAFTKWLNYELGAEDDLGAEGFGSMWASPPAKAAVEAKADPVSLDYYTQKLQYERIRAMACTLYQSETFSVVLRKVDDAIARNRLKLHPDVNMVEDVGVRQGIVDLLFTYDPRWLVVGLETVIGRAVAPLLTTDQGKISAFMNRNLFHDDAIAATFRPTGNKSTRRPFLLAMHRSIFLRVLMTIFFLDRAKPARLLPNDPCLFRRSAPHKTSRDMVVAIAAKYLLGEGDVVRHLFYIGYAVNHVQTPLEEYNFEVKNLATDLRDGIKLTRLVERYTCEWGLSLQLRHPAQSRAQQLHNVSLALGVVQRHGVDLDAGPRAGTIAAKDVVDGHREKTFALLWSVIMHWRIPAVLDKRALRFEIRLLGEEFERKFRRKVDAESDTMYITSEHLTLLLSWCKVVCAFYGVPVRNFTNSFADGRALCYIVHHYHPSVLPADRIENSGRYLETMLKEAEEIAPPEGTMSWFIPSENIKDPVVEGRELDKKNFRLLHAKVKELGGVPLILRYQDFSTLGVPDEKVVITYVTYLCARVIHLSREIRAARRIQLTWRTHHQRRLLAERCRTIISIQACVRRFIVRQTLRRYFLVRVDAAIKIQSTYRGYLGRLVAAQRYSATVWLQTMARRALARRRFVAEKGVRAIQAQCRGVVVRKRIETLLDMVRPMQAAARGWLVRQRVGRDMIAHRAATMIQTAWRGVEARQWFLLLKAVVLVLEERRQATLLCRRDRERYEKLWWATCTVQQQWRAKLEGTRVRKWYAGVRKVVIKTQTVARGVLVRRRYREIRAAVAMQKVWRGFQARRDYVLLRAATIAMQRRRRALLETRRERQGFLIQKWAVMVIQERWRACILARRTARAYMLWRFAAVFIQRNWRRYVARRRFVELKAVTLAMQRRRRALVATRAERKEFIVQKWAAMVIQERWRAYVVTRQTADAFQAYRCAAIVVQAAWRRYEARTRFLELREAVGYVQRRRRALVATRAERKEFIMQKWAAMVIQERWRAYVVTRQTADAFQTYRCAAIVMQAAWRRYEARTRFLELREAAVCVQRRRRALVTTKAEREEFMIQKWAAMVIQERWRAYVVARQTAKAFQVYRCAAVVAQTAWRRYEARTRFLELREAAVCVQRRRRAIVMTRLVREWYIDLVWATMVFQQRWRAQLAMREAAESYQAMRKAAVVLQSVYRGYRARCEVEQLRVETHAATVIQTAYRTFVARYDFVMLKAAAICVQRRRRALVQGREVHAAYHEYRDAALQIQEWWRACQLRRTIRADFVALRSAIIGVQSLVRGGMVRELVRRFRAAVKIQSVYRMYVCRREFEDMRWAAWVVQARWRAKVACVEERRWYLQKCWASTIIQETWRACQERRRCRNEFLDMRWASITIQSHFKRYLARTQFLQMREAAVTIQRVVRGHLARVVLAQQYDEEYCAATVIQAGARGYLTRVRIAREMALRREYLQSWFQEAYQHMCAIRIQRVFRNHVAYQAAKKHHDSIVTIQQWWRAKAVRLNFLRLRAATLFVQARAKLVFLRHTRAALIIQKRWQVVVARRRFLRICEATLLIQSVWRAHLVRRTQGPKFRAMRRNIREVNARAEEHMKLSNRTTMALDILLTSKQLSAVLKACYHLDVVTDLSKICCLRLIEHDVIRIIFTLIKQSNRSQPHMEVLKHAMYILRNLSRTPETSPHVFADPEGVDILVESLQSYRENERIFACAASILVTMARGGQDGTANARQMRQLPNVLKRIKAVQAFAERKFAKEFSATGTAAKASKAAAKPMTKVAKEKEREKERANRTLAALTELMERLEGRK</sequence>
<dbReference type="PROSITE" id="PS50096">
    <property type="entry name" value="IQ"/>
    <property type="match status" value="19"/>
</dbReference>
<dbReference type="GO" id="GO:0000278">
    <property type="term" value="P:mitotic cell cycle"/>
    <property type="evidence" value="ECO:0007669"/>
    <property type="project" value="TreeGrafter"/>
</dbReference>
<dbReference type="InterPro" id="IPR011989">
    <property type="entry name" value="ARM-like"/>
</dbReference>
<dbReference type="EMBL" id="RBNJ01000802">
    <property type="protein sequence ID" value="RUS33995.1"/>
    <property type="molecule type" value="Genomic_DNA"/>
</dbReference>
<dbReference type="GO" id="GO:0005737">
    <property type="term" value="C:cytoplasm"/>
    <property type="evidence" value="ECO:0007669"/>
    <property type="project" value="UniProtKB-SubCell"/>
</dbReference>
<dbReference type="CDD" id="cd21224">
    <property type="entry name" value="CH_ASPM_rpt2"/>
    <property type="match status" value="1"/>
</dbReference>
<dbReference type="SUPFAM" id="SSF48371">
    <property type="entry name" value="ARM repeat"/>
    <property type="match status" value="1"/>
</dbReference>
<dbReference type="InterPro" id="IPR001715">
    <property type="entry name" value="CH_dom"/>
</dbReference>
<dbReference type="PANTHER" id="PTHR22706">
    <property type="entry name" value="ASSEMBLY FACTOR FOR SPINDLE MICROTUBULES"/>
    <property type="match status" value="1"/>
</dbReference>
<evidence type="ECO:0000256" key="2">
    <source>
        <dbReference type="ARBA" id="ARBA00022490"/>
    </source>
</evidence>
<dbReference type="PANTHER" id="PTHR22706:SF1">
    <property type="entry name" value="ASSEMBLY FACTOR FOR SPINDLE MICROTUBULES"/>
    <property type="match status" value="1"/>
</dbReference>